<dbReference type="InterPro" id="IPR020843">
    <property type="entry name" value="ER"/>
</dbReference>
<keyword evidence="2" id="KW-0560">Oxidoreductase</keyword>
<dbReference type="PANTHER" id="PTHR48106">
    <property type="entry name" value="QUINONE OXIDOREDUCTASE PIG3-RELATED"/>
    <property type="match status" value="1"/>
</dbReference>
<feature type="domain" description="Enoyl reductase (ER)" evidence="5">
    <location>
        <begin position="16"/>
        <end position="336"/>
    </location>
</feature>
<evidence type="ECO:0000313" key="6">
    <source>
        <dbReference type="EMBL" id="KZT58295.1"/>
    </source>
</evidence>
<dbReference type="STRING" id="1353952.A0A165GNU6"/>
<dbReference type="InterPro" id="IPR013154">
    <property type="entry name" value="ADH-like_N"/>
</dbReference>
<dbReference type="InterPro" id="IPR036291">
    <property type="entry name" value="NAD(P)-bd_dom_sf"/>
</dbReference>
<dbReference type="GO" id="GO:0035925">
    <property type="term" value="F:mRNA 3'-UTR AU-rich region binding"/>
    <property type="evidence" value="ECO:0007669"/>
    <property type="project" value="TreeGrafter"/>
</dbReference>
<dbReference type="InterPro" id="IPR013149">
    <property type="entry name" value="ADH-like_C"/>
</dbReference>
<evidence type="ECO:0000259" key="5">
    <source>
        <dbReference type="SMART" id="SM00829"/>
    </source>
</evidence>
<dbReference type="GO" id="GO:0005829">
    <property type="term" value="C:cytosol"/>
    <property type="evidence" value="ECO:0007669"/>
    <property type="project" value="TreeGrafter"/>
</dbReference>
<evidence type="ECO:0000256" key="4">
    <source>
        <dbReference type="ARBA" id="ARBA00070796"/>
    </source>
</evidence>
<evidence type="ECO:0000256" key="3">
    <source>
        <dbReference type="ARBA" id="ARBA00043088"/>
    </source>
</evidence>
<dbReference type="GO" id="GO:0003960">
    <property type="term" value="F:quinone reductase (NADPH) activity"/>
    <property type="evidence" value="ECO:0007669"/>
    <property type="project" value="InterPro"/>
</dbReference>
<accession>A0A165GNU6</accession>
<dbReference type="PANTHER" id="PTHR48106:SF13">
    <property type="entry name" value="QUINONE OXIDOREDUCTASE-RELATED"/>
    <property type="match status" value="1"/>
</dbReference>
<dbReference type="Pfam" id="PF00107">
    <property type="entry name" value="ADH_zinc_N"/>
    <property type="match status" value="1"/>
</dbReference>
<organism evidence="6 7">
    <name type="scientific">Calocera cornea HHB12733</name>
    <dbReference type="NCBI Taxonomy" id="1353952"/>
    <lineage>
        <taxon>Eukaryota</taxon>
        <taxon>Fungi</taxon>
        <taxon>Dikarya</taxon>
        <taxon>Basidiomycota</taxon>
        <taxon>Agaricomycotina</taxon>
        <taxon>Dacrymycetes</taxon>
        <taxon>Dacrymycetales</taxon>
        <taxon>Dacrymycetaceae</taxon>
        <taxon>Calocera</taxon>
    </lineage>
</organism>
<dbReference type="SUPFAM" id="SSF51735">
    <property type="entry name" value="NAD(P)-binding Rossmann-fold domains"/>
    <property type="match status" value="1"/>
</dbReference>
<proteinExistence type="predicted"/>
<dbReference type="FunFam" id="3.40.50.720:FF:000053">
    <property type="entry name" value="Quinone oxidoreductase 1"/>
    <property type="match status" value="1"/>
</dbReference>
<dbReference type="SMART" id="SM00829">
    <property type="entry name" value="PKS_ER"/>
    <property type="match status" value="1"/>
</dbReference>
<dbReference type="SUPFAM" id="SSF50129">
    <property type="entry name" value="GroES-like"/>
    <property type="match status" value="1"/>
</dbReference>
<dbReference type="InParanoid" id="A0A165GNU6"/>
<dbReference type="InterPro" id="IPR047618">
    <property type="entry name" value="QOR-like"/>
</dbReference>
<dbReference type="GO" id="GO:0008270">
    <property type="term" value="F:zinc ion binding"/>
    <property type="evidence" value="ECO:0007669"/>
    <property type="project" value="InterPro"/>
</dbReference>
<keyword evidence="7" id="KW-1185">Reference proteome</keyword>
<dbReference type="InterPro" id="IPR011032">
    <property type="entry name" value="GroES-like_sf"/>
</dbReference>
<evidence type="ECO:0000256" key="2">
    <source>
        <dbReference type="ARBA" id="ARBA00023002"/>
    </source>
</evidence>
<name>A0A165GNU6_9BASI</name>
<dbReference type="PROSITE" id="PS01162">
    <property type="entry name" value="QOR_ZETA_CRYSTAL"/>
    <property type="match status" value="1"/>
</dbReference>
<evidence type="ECO:0000313" key="7">
    <source>
        <dbReference type="Proteomes" id="UP000076842"/>
    </source>
</evidence>
<dbReference type="Proteomes" id="UP000076842">
    <property type="component" value="Unassembled WGS sequence"/>
</dbReference>
<evidence type="ECO:0000256" key="1">
    <source>
        <dbReference type="ARBA" id="ARBA00022857"/>
    </source>
</evidence>
<dbReference type="AlphaFoldDB" id="A0A165GNU6"/>
<dbReference type="Gene3D" id="3.90.180.10">
    <property type="entry name" value="Medium-chain alcohol dehydrogenases, catalytic domain"/>
    <property type="match status" value="1"/>
</dbReference>
<sequence length="339" mass="36529">MSLPKTMKAIQIEKTGGPEVLQLSEVSSPTPSADKIIIKVEWAGVNYIDTYKRAGVYTLPLPLVLGEEFSGTIAALPTSDSVLKSEQYALRGFQVGDRVAGTASGSFAEYVAAPWDKCWKLPPHVATETGALSVLQGLTALTMIRETYPVKRGDYVLVHAAAGGVGLLLCQACSYLGAHVIGTVSTPAKAELAKQNGAEDVIISKEQNVTEEVKKLTGGQGCHVIFDGIGKDTWEDDFEMIRRKGTIITYGNASGVVPPFAPLKLAGKNVKVARPTLTNYIATPEESAEYFEWLFQLIDKGVLKFHVHEKYPFTADGLRKAQTDITSRGTTGKLVIQVA</sequence>
<dbReference type="EMBL" id="KV423952">
    <property type="protein sequence ID" value="KZT58295.1"/>
    <property type="molecule type" value="Genomic_DNA"/>
</dbReference>
<keyword evidence="1" id="KW-0521">NADP</keyword>
<gene>
    <name evidence="6" type="ORF">CALCODRAFT_451746</name>
</gene>
<protein>
    <recommendedName>
        <fullName evidence="4">Probable quinone oxidoreductase</fullName>
    </recommendedName>
    <alternativeName>
        <fullName evidence="3">NADPH:quinone reductase</fullName>
    </alternativeName>
</protein>
<dbReference type="Pfam" id="PF08240">
    <property type="entry name" value="ADH_N"/>
    <property type="match status" value="1"/>
</dbReference>
<dbReference type="CDD" id="cd05286">
    <property type="entry name" value="QOR2"/>
    <property type="match status" value="1"/>
</dbReference>
<dbReference type="GO" id="GO:0070402">
    <property type="term" value="F:NADPH binding"/>
    <property type="evidence" value="ECO:0007669"/>
    <property type="project" value="TreeGrafter"/>
</dbReference>
<dbReference type="OrthoDB" id="48317at2759"/>
<dbReference type="FunCoup" id="A0A165GNU6">
    <property type="interactions" value="362"/>
</dbReference>
<dbReference type="Gene3D" id="3.40.50.720">
    <property type="entry name" value="NAD(P)-binding Rossmann-like Domain"/>
    <property type="match status" value="1"/>
</dbReference>
<dbReference type="InterPro" id="IPR002364">
    <property type="entry name" value="Quin_OxRdtase/zeta-crystal_CS"/>
</dbReference>
<reference evidence="6 7" key="1">
    <citation type="journal article" date="2016" name="Mol. Biol. Evol.">
        <title>Comparative Genomics of Early-Diverging Mushroom-Forming Fungi Provides Insights into the Origins of Lignocellulose Decay Capabilities.</title>
        <authorList>
            <person name="Nagy L.G."/>
            <person name="Riley R."/>
            <person name="Tritt A."/>
            <person name="Adam C."/>
            <person name="Daum C."/>
            <person name="Floudas D."/>
            <person name="Sun H."/>
            <person name="Yadav J.S."/>
            <person name="Pangilinan J."/>
            <person name="Larsson K.H."/>
            <person name="Matsuura K."/>
            <person name="Barry K."/>
            <person name="Labutti K."/>
            <person name="Kuo R."/>
            <person name="Ohm R.A."/>
            <person name="Bhattacharya S.S."/>
            <person name="Shirouzu T."/>
            <person name="Yoshinaga Y."/>
            <person name="Martin F.M."/>
            <person name="Grigoriev I.V."/>
            <person name="Hibbett D.S."/>
        </authorList>
    </citation>
    <scope>NUCLEOTIDE SEQUENCE [LARGE SCALE GENOMIC DNA]</scope>
    <source>
        <strain evidence="6 7">HHB12733</strain>
    </source>
</reference>